<evidence type="ECO:0000313" key="1">
    <source>
        <dbReference type="EMBL" id="JAH49537.1"/>
    </source>
</evidence>
<reference evidence="1" key="2">
    <citation type="journal article" date="2015" name="Fish Shellfish Immunol.">
        <title>Early steps in the European eel (Anguilla anguilla)-Vibrio vulnificus interaction in the gills: Role of the RtxA13 toxin.</title>
        <authorList>
            <person name="Callol A."/>
            <person name="Pajuelo D."/>
            <person name="Ebbesson L."/>
            <person name="Teles M."/>
            <person name="MacKenzie S."/>
            <person name="Amaro C."/>
        </authorList>
    </citation>
    <scope>NUCLEOTIDE SEQUENCE</scope>
</reference>
<protein>
    <submittedName>
        <fullName evidence="1">Uncharacterized protein</fullName>
    </submittedName>
</protein>
<accession>A0A0E9T7Y0</accession>
<sequence length="47" mass="5673">MRMLCPRRRRCRVLQRDSAFTALLQEDTDNVKDSSFYRIATKVHRQC</sequence>
<name>A0A0E9T7Y0_ANGAN</name>
<reference evidence="1" key="1">
    <citation type="submission" date="2014-11" db="EMBL/GenBank/DDBJ databases">
        <authorList>
            <person name="Amaro Gonzalez C."/>
        </authorList>
    </citation>
    <scope>NUCLEOTIDE SEQUENCE</scope>
</reference>
<dbReference type="AlphaFoldDB" id="A0A0E9T7Y0"/>
<organism evidence="1">
    <name type="scientific">Anguilla anguilla</name>
    <name type="common">European freshwater eel</name>
    <name type="synonym">Muraena anguilla</name>
    <dbReference type="NCBI Taxonomy" id="7936"/>
    <lineage>
        <taxon>Eukaryota</taxon>
        <taxon>Metazoa</taxon>
        <taxon>Chordata</taxon>
        <taxon>Craniata</taxon>
        <taxon>Vertebrata</taxon>
        <taxon>Euteleostomi</taxon>
        <taxon>Actinopterygii</taxon>
        <taxon>Neopterygii</taxon>
        <taxon>Teleostei</taxon>
        <taxon>Anguilliformes</taxon>
        <taxon>Anguillidae</taxon>
        <taxon>Anguilla</taxon>
    </lineage>
</organism>
<dbReference type="EMBL" id="GBXM01059040">
    <property type="protein sequence ID" value="JAH49537.1"/>
    <property type="molecule type" value="Transcribed_RNA"/>
</dbReference>
<proteinExistence type="predicted"/>